<proteinExistence type="inferred from homology"/>
<feature type="transmembrane region" description="Helical" evidence="7">
    <location>
        <begin position="380"/>
        <end position="401"/>
    </location>
</feature>
<dbReference type="Proteomes" id="UP000807716">
    <property type="component" value="Unassembled WGS sequence"/>
</dbReference>
<dbReference type="PANTHER" id="PTHR42810">
    <property type="entry name" value="PURINE PERMEASE C1399.01C-RELATED"/>
    <property type="match status" value="1"/>
</dbReference>
<organism evidence="8 9">
    <name type="scientific">Actinomortierella ambigua</name>
    <dbReference type="NCBI Taxonomy" id="1343610"/>
    <lineage>
        <taxon>Eukaryota</taxon>
        <taxon>Fungi</taxon>
        <taxon>Fungi incertae sedis</taxon>
        <taxon>Mucoromycota</taxon>
        <taxon>Mortierellomycotina</taxon>
        <taxon>Mortierellomycetes</taxon>
        <taxon>Mortierellales</taxon>
        <taxon>Mortierellaceae</taxon>
        <taxon>Actinomortierella</taxon>
    </lineage>
</organism>
<reference evidence="8" key="1">
    <citation type="journal article" date="2020" name="Fungal Divers.">
        <title>Resolving the Mortierellaceae phylogeny through synthesis of multi-gene phylogenetics and phylogenomics.</title>
        <authorList>
            <person name="Vandepol N."/>
            <person name="Liber J."/>
            <person name="Desiro A."/>
            <person name="Na H."/>
            <person name="Kennedy M."/>
            <person name="Barry K."/>
            <person name="Grigoriev I.V."/>
            <person name="Miller A.N."/>
            <person name="O'Donnell K."/>
            <person name="Stajich J.E."/>
            <person name="Bonito G."/>
        </authorList>
    </citation>
    <scope>NUCLEOTIDE SEQUENCE</scope>
    <source>
        <strain evidence="8">BC1065</strain>
    </source>
</reference>
<feature type="transmembrane region" description="Helical" evidence="7">
    <location>
        <begin position="228"/>
        <end position="249"/>
    </location>
</feature>
<name>A0A9P6QJF8_9FUNG</name>
<feature type="transmembrane region" description="Helical" evidence="7">
    <location>
        <begin position="530"/>
        <end position="550"/>
    </location>
</feature>
<gene>
    <name evidence="8" type="ORF">DFQ27_006051</name>
</gene>
<dbReference type="GO" id="GO:0000324">
    <property type="term" value="C:fungal-type vacuole"/>
    <property type="evidence" value="ECO:0007669"/>
    <property type="project" value="TreeGrafter"/>
</dbReference>
<dbReference type="EMBL" id="JAAAJB010000044">
    <property type="protein sequence ID" value="KAG0268683.1"/>
    <property type="molecule type" value="Genomic_DNA"/>
</dbReference>
<evidence type="ECO:0000256" key="2">
    <source>
        <dbReference type="ARBA" id="ARBA00008821"/>
    </source>
</evidence>
<dbReference type="Pfam" id="PF00860">
    <property type="entry name" value="Xan_ur_permease"/>
    <property type="match status" value="1"/>
</dbReference>
<evidence type="ECO:0000256" key="7">
    <source>
        <dbReference type="SAM" id="Phobius"/>
    </source>
</evidence>
<comment type="similarity">
    <text evidence="2">Belongs to the nucleobase:cation symporter-2 (NCS2) (TC 2.A.40) family.</text>
</comment>
<comment type="subcellular location">
    <subcellularLocation>
        <location evidence="1">Membrane</location>
        <topology evidence="1">Multi-pass membrane protein</topology>
    </subcellularLocation>
</comment>
<feature type="transmembrane region" description="Helical" evidence="7">
    <location>
        <begin position="342"/>
        <end position="360"/>
    </location>
</feature>
<protein>
    <recommendedName>
        <fullName evidence="10">Purine permease</fullName>
    </recommendedName>
</protein>
<accession>A0A9P6QJF8</accession>
<sequence length="637" mass="67734">MSAPTTVAPGPVPAPAYEIHAEATEKEAATSSSSTIHDRFKADDEAEMDLSHTTGRFPSWHDLKHDLFSRDGWLGDYDYGFLCMPTIPCLTRKTDRQPPFFGLKTKLPILLAIVMGFQHALAMIAGVVTPVLIMSGAGTGNMNLDPETRSYMLSASLISSGILSIVQITRFRLFGTRYYLGAGLLSVVGTSFNFVPVLQAMVTRMYLTGECPSHMEGNTVVQDPCPQAWGAFLGTCMACSVIEIALSFLPPRVMKKLFPPVVTGVTVFLIGAKLIGAGLLSWGGGSGPCSAMPKEGFFSVCPNVGAPNAAPWGSPQWIGLGFLVFMTIMFVEFFGSPFMRNAQVVIGLVVGLVVSAAAGYTDSSSLDAAPTVTFLWVKNFSTFPLSIYAPAIIPLLITYVLTMVEAIGDLTASCEVSRVAVEGREFESRVQGGVLADGLAGFLSAVMTNSPMSLFAQNNGIIALTRCANQSAGYMCCAFLILMGIFAKFGALFLLIPEAALGGMTTFLFANVASSGIRILAYLKWSRRDRFIVSSAISLGLGVSLIPGALSHFITYTGSSPVISSLVDSANIILSTGFCLGTLIAMALNLLLPSDIPEVEEQKAAEGVRQADSKMAAKVAAEMEEAEKGDKADLKHL</sequence>
<dbReference type="AlphaFoldDB" id="A0A9P6QJF8"/>
<dbReference type="GO" id="GO:0042907">
    <property type="term" value="F:xanthine transmembrane transporter activity"/>
    <property type="evidence" value="ECO:0007669"/>
    <property type="project" value="TreeGrafter"/>
</dbReference>
<keyword evidence="5 7" id="KW-1133">Transmembrane helix</keyword>
<evidence type="ECO:0000256" key="5">
    <source>
        <dbReference type="ARBA" id="ARBA00022989"/>
    </source>
</evidence>
<feature type="transmembrane region" description="Helical" evidence="7">
    <location>
        <begin position="148"/>
        <end position="166"/>
    </location>
</feature>
<dbReference type="NCBIfam" id="TIGR00801">
    <property type="entry name" value="ncs2"/>
    <property type="match status" value="1"/>
</dbReference>
<evidence type="ECO:0000313" key="9">
    <source>
        <dbReference type="Proteomes" id="UP000807716"/>
    </source>
</evidence>
<evidence type="ECO:0000256" key="3">
    <source>
        <dbReference type="ARBA" id="ARBA00022448"/>
    </source>
</evidence>
<feature type="transmembrane region" description="Helical" evidence="7">
    <location>
        <begin position="261"/>
        <end position="282"/>
    </location>
</feature>
<dbReference type="GO" id="GO:0005886">
    <property type="term" value="C:plasma membrane"/>
    <property type="evidence" value="ECO:0007669"/>
    <property type="project" value="TreeGrafter"/>
</dbReference>
<feature type="transmembrane region" description="Helical" evidence="7">
    <location>
        <begin position="570"/>
        <end position="592"/>
    </location>
</feature>
<keyword evidence="9" id="KW-1185">Reference proteome</keyword>
<keyword evidence="6 7" id="KW-0472">Membrane</keyword>
<evidence type="ECO:0000313" key="8">
    <source>
        <dbReference type="EMBL" id="KAG0268683.1"/>
    </source>
</evidence>
<dbReference type="OrthoDB" id="1641903at2759"/>
<feature type="transmembrane region" description="Helical" evidence="7">
    <location>
        <begin position="502"/>
        <end position="523"/>
    </location>
</feature>
<feature type="transmembrane region" description="Helical" evidence="7">
    <location>
        <begin position="472"/>
        <end position="496"/>
    </location>
</feature>
<dbReference type="InterPro" id="IPR006043">
    <property type="entry name" value="NCS2"/>
</dbReference>
<comment type="caution">
    <text evidence="8">The sequence shown here is derived from an EMBL/GenBank/DDBJ whole genome shotgun (WGS) entry which is preliminary data.</text>
</comment>
<feature type="transmembrane region" description="Helical" evidence="7">
    <location>
        <begin position="178"/>
        <end position="198"/>
    </location>
</feature>
<feature type="transmembrane region" description="Helical" evidence="7">
    <location>
        <begin position="107"/>
        <end position="128"/>
    </location>
</feature>
<dbReference type="PANTHER" id="PTHR42810:SF2">
    <property type="entry name" value="PURINE PERMEASE C1399.01C-RELATED"/>
    <property type="match status" value="1"/>
</dbReference>
<dbReference type="InterPro" id="IPR006042">
    <property type="entry name" value="Xan_ur_permease"/>
</dbReference>
<evidence type="ECO:0000256" key="4">
    <source>
        <dbReference type="ARBA" id="ARBA00022692"/>
    </source>
</evidence>
<keyword evidence="3" id="KW-0813">Transport</keyword>
<evidence type="ECO:0000256" key="6">
    <source>
        <dbReference type="ARBA" id="ARBA00023136"/>
    </source>
</evidence>
<keyword evidence="4 7" id="KW-0812">Transmembrane</keyword>
<evidence type="ECO:0008006" key="10">
    <source>
        <dbReference type="Google" id="ProtNLM"/>
    </source>
</evidence>
<evidence type="ECO:0000256" key="1">
    <source>
        <dbReference type="ARBA" id="ARBA00004141"/>
    </source>
</evidence>
<feature type="transmembrane region" description="Helical" evidence="7">
    <location>
        <begin position="317"/>
        <end position="335"/>
    </location>
</feature>